<dbReference type="PROSITE" id="PS50109">
    <property type="entry name" value="HIS_KIN"/>
    <property type="match status" value="1"/>
</dbReference>
<evidence type="ECO:0000256" key="4">
    <source>
        <dbReference type="PROSITE-ProRule" id="PRU00339"/>
    </source>
</evidence>
<accession>A0A0E9N2H9</accession>
<evidence type="ECO:0000256" key="5">
    <source>
        <dbReference type="SAM" id="Phobius"/>
    </source>
</evidence>
<dbReference type="InterPro" id="IPR003594">
    <property type="entry name" value="HATPase_dom"/>
</dbReference>
<dbReference type="SUPFAM" id="SSF55874">
    <property type="entry name" value="ATPase domain of HSP90 chaperone/DNA topoisomerase II/histidine kinase"/>
    <property type="match status" value="1"/>
</dbReference>
<proteinExistence type="predicted"/>
<sequence length="636" mass="70781">MTLSSVAFSQEKNDEKLQKIMKNADDTSGINALMNYGVDLINVDNKKAIRIFTVSLEKSQRINYDYGIGSSYARLGYIEGHEGRHAAGIDFTKKALAHFIKINRIKGITLCYINLGFNYNILAMPDSALHYFFEGITLLEKTKSEPGKLARLYENVGNTFGNRKELDKAVEYAQKAIKLALSIHDSDYIVTAWTSLSNSYTQSQQYEKGLDAVLEAKKYLPVREDPILAEKVYSKMASAYVGLQQADAAIAAATKAMQYSAATAPDYYIAAGLNLASAYELKKDYKNELRVLIDLQHRAESNNNLFHLFAIYDQLAQVNALTGNYSDAYLFKSKHAAYKDSFFTEQNSKNIAEIETRYKTAEQGKALSEKQLQLTQKELDLKKSNQFILITVAGIVVTALLALLLYLQARNRKKAYRLQLVAIQQRKERDMLQALMEGEETERARIARDLHDGVAGMLAAAKMHISNSPLESSNAENIMQIVSLLDTASAEIRKTSHNLMPEVLLQHGLDEALRRYCGNISSSKLTVQYDSWGDPISLNATVQLAIYRTVQELLNNVVKHAGATEAMVQFSHQNGLLSIAVQDNGIGFSAAEENHTGMGLRNLDSRVRAIQGRLDIETAPGKGVSAYLEFETARSA</sequence>
<keyword evidence="4" id="KW-0802">TPR repeat</keyword>
<dbReference type="Proteomes" id="UP000033121">
    <property type="component" value="Unassembled WGS sequence"/>
</dbReference>
<keyword evidence="5" id="KW-0812">Transmembrane</keyword>
<keyword evidence="8" id="KW-1185">Reference proteome</keyword>
<dbReference type="InterPro" id="IPR036890">
    <property type="entry name" value="HATPase_C_sf"/>
</dbReference>
<protein>
    <submittedName>
        <fullName evidence="7">Putative two-component histidine kinase</fullName>
    </submittedName>
</protein>
<dbReference type="Gene3D" id="3.30.565.10">
    <property type="entry name" value="Histidine kinase-like ATPase, C-terminal domain"/>
    <property type="match status" value="1"/>
</dbReference>
<reference evidence="7 8" key="1">
    <citation type="submission" date="2015-04" db="EMBL/GenBank/DDBJ databases">
        <title>Whole genome shotgun sequence of Flavihumibacter petaseus NBRC 106054.</title>
        <authorList>
            <person name="Miyazawa S."/>
            <person name="Hosoyama A."/>
            <person name="Hashimoto M."/>
            <person name="Noguchi M."/>
            <person name="Tsuchikane K."/>
            <person name="Ohji S."/>
            <person name="Yamazoe A."/>
            <person name="Ichikawa N."/>
            <person name="Kimura A."/>
            <person name="Fujita N."/>
        </authorList>
    </citation>
    <scope>NUCLEOTIDE SEQUENCE [LARGE SCALE GENOMIC DNA]</scope>
    <source>
        <strain evidence="7 8">NBRC 106054</strain>
    </source>
</reference>
<evidence type="ECO:0000256" key="3">
    <source>
        <dbReference type="ARBA" id="ARBA00023012"/>
    </source>
</evidence>
<comment type="caution">
    <text evidence="7">The sequence shown here is derived from an EMBL/GenBank/DDBJ whole genome shotgun (WGS) entry which is preliminary data.</text>
</comment>
<dbReference type="GO" id="GO:0016020">
    <property type="term" value="C:membrane"/>
    <property type="evidence" value="ECO:0007669"/>
    <property type="project" value="InterPro"/>
</dbReference>
<dbReference type="InterPro" id="IPR005467">
    <property type="entry name" value="His_kinase_dom"/>
</dbReference>
<evidence type="ECO:0000313" key="8">
    <source>
        <dbReference type="Proteomes" id="UP000033121"/>
    </source>
</evidence>
<dbReference type="InterPro" id="IPR011990">
    <property type="entry name" value="TPR-like_helical_dom_sf"/>
</dbReference>
<evidence type="ECO:0000256" key="1">
    <source>
        <dbReference type="ARBA" id="ARBA00022679"/>
    </source>
</evidence>
<dbReference type="InterPro" id="IPR050482">
    <property type="entry name" value="Sensor_HK_TwoCompSys"/>
</dbReference>
<feature type="domain" description="Histidine kinase" evidence="6">
    <location>
        <begin position="445"/>
        <end position="634"/>
    </location>
</feature>
<dbReference type="Gene3D" id="1.20.5.1930">
    <property type="match status" value="1"/>
</dbReference>
<dbReference type="GO" id="GO:0046983">
    <property type="term" value="F:protein dimerization activity"/>
    <property type="evidence" value="ECO:0007669"/>
    <property type="project" value="InterPro"/>
</dbReference>
<dbReference type="SUPFAM" id="SSF48452">
    <property type="entry name" value="TPR-like"/>
    <property type="match status" value="2"/>
</dbReference>
<dbReference type="EMBL" id="BBWV01000003">
    <property type="protein sequence ID" value="GAO44212.1"/>
    <property type="molecule type" value="Genomic_DNA"/>
</dbReference>
<dbReference type="InterPro" id="IPR019734">
    <property type="entry name" value="TPR_rpt"/>
</dbReference>
<keyword evidence="2 7" id="KW-0418">Kinase</keyword>
<name>A0A0E9N2H9_9BACT</name>
<dbReference type="Pfam" id="PF02518">
    <property type="entry name" value="HATPase_c"/>
    <property type="match status" value="1"/>
</dbReference>
<dbReference type="SMART" id="SM00028">
    <property type="entry name" value="TPR"/>
    <property type="match status" value="5"/>
</dbReference>
<dbReference type="InterPro" id="IPR011712">
    <property type="entry name" value="Sig_transdc_His_kin_sub3_dim/P"/>
</dbReference>
<dbReference type="CDD" id="cd16917">
    <property type="entry name" value="HATPase_UhpB-NarQ-NarX-like"/>
    <property type="match status" value="1"/>
</dbReference>
<evidence type="ECO:0000313" key="7">
    <source>
        <dbReference type="EMBL" id="GAO44212.1"/>
    </source>
</evidence>
<dbReference type="AlphaFoldDB" id="A0A0E9N2H9"/>
<dbReference type="PANTHER" id="PTHR24421">
    <property type="entry name" value="NITRATE/NITRITE SENSOR PROTEIN NARX-RELATED"/>
    <property type="match status" value="1"/>
</dbReference>
<feature type="transmembrane region" description="Helical" evidence="5">
    <location>
        <begin position="387"/>
        <end position="407"/>
    </location>
</feature>
<dbReference type="SMART" id="SM00387">
    <property type="entry name" value="HATPase_c"/>
    <property type="match status" value="1"/>
</dbReference>
<keyword evidence="1" id="KW-0808">Transferase</keyword>
<organism evidence="7 8">
    <name type="scientific">Flavihumibacter petaseus NBRC 106054</name>
    <dbReference type="NCBI Taxonomy" id="1220578"/>
    <lineage>
        <taxon>Bacteria</taxon>
        <taxon>Pseudomonadati</taxon>
        <taxon>Bacteroidota</taxon>
        <taxon>Chitinophagia</taxon>
        <taxon>Chitinophagales</taxon>
        <taxon>Chitinophagaceae</taxon>
        <taxon>Flavihumibacter</taxon>
    </lineage>
</organism>
<dbReference type="PROSITE" id="PS50005">
    <property type="entry name" value="TPR"/>
    <property type="match status" value="1"/>
</dbReference>
<feature type="repeat" description="TPR" evidence="4">
    <location>
        <begin position="150"/>
        <end position="183"/>
    </location>
</feature>
<keyword evidence="5" id="KW-1133">Transmembrane helix</keyword>
<gene>
    <name evidence="7" type="ORF">FPE01S_03_02500</name>
</gene>
<dbReference type="STRING" id="1220578.FPE01S_03_02500"/>
<dbReference type="GO" id="GO:0000155">
    <property type="term" value="F:phosphorelay sensor kinase activity"/>
    <property type="evidence" value="ECO:0007669"/>
    <property type="project" value="InterPro"/>
</dbReference>
<keyword evidence="3" id="KW-0902">Two-component regulatory system</keyword>
<keyword evidence="5" id="KW-0472">Membrane</keyword>
<evidence type="ECO:0000259" key="6">
    <source>
        <dbReference type="PROSITE" id="PS50109"/>
    </source>
</evidence>
<dbReference type="Pfam" id="PF07730">
    <property type="entry name" value="HisKA_3"/>
    <property type="match status" value="1"/>
</dbReference>
<evidence type="ECO:0000256" key="2">
    <source>
        <dbReference type="ARBA" id="ARBA00022777"/>
    </source>
</evidence>
<dbReference type="Gene3D" id="1.25.40.10">
    <property type="entry name" value="Tetratricopeptide repeat domain"/>
    <property type="match status" value="2"/>
</dbReference>